<keyword evidence="1" id="KW-1133">Transmembrane helix</keyword>
<dbReference type="InterPro" id="IPR035766">
    <property type="entry name" value="SPRYD7"/>
</dbReference>
<comment type="caution">
    <text evidence="2">The sequence shown here is derived from an EMBL/GenBank/DDBJ whole genome shotgun (WGS) entry which is preliminary data.</text>
</comment>
<dbReference type="AlphaFoldDB" id="A0A1Z5KFG9"/>
<reference evidence="2 3" key="1">
    <citation type="journal article" date="2015" name="Plant Cell">
        <title>Oil accumulation by the oleaginous diatom Fistulifera solaris as revealed by the genome and transcriptome.</title>
        <authorList>
            <person name="Tanaka T."/>
            <person name="Maeda Y."/>
            <person name="Veluchamy A."/>
            <person name="Tanaka M."/>
            <person name="Abida H."/>
            <person name="Marechal E."/>
            <person name="Bowler C."/>
            <person name="Muto M."/>
            <person name="Sunaga Y."/>
            <person name="Tanaka M."/>
            <person name="Yoshino T."/>
            <person name="Taniguchi T."/>
            <person name="Fukuda Y."/>
            <person name="Nemoto M."/>
            <person name="Matsumoto M."/>
            <person name="Wong P.S."/>
            <person name="Aburatani S."/>
            <person name="Fujibuchi W."/>
        </authorList>
    </citation>
    <scope>NUCLEOTIDE SEQUENCE [LARGE SCALE GENOMIC DNA]</scope>
    <source>
        <strain evidence="2 3">JPCC DA0580</strain>
    </source>
</reference>
<evidence type="ECO:0000256" key="1">
    <source>
        <dbReference type="SAM" id="Phobius"/>
    </source>
</evidence>
<dbReference type="Proteomes" id="UP000198406">
    <property type="component" value="Unassembled WGS sequence"/>
</dbReference>
<sequence>MGACCSCCEDASAVVSETEMKEQKATNEKSLSISRVMSAPSVDVQDDCKMSGYGLGLVGVAVEQDAAYWEAHIYHDPGMSQEVSFGVATKKDQQFYRAMEEQDSADAKGTSLMRSIKVKNGDVVGIAVQQSDLPMNIDDLALDLAARGYLNSTLEDVVKRVEDAKLPKKEHALWIAMNSVFFHLTVRVLIPVWAVFMFVADAFD</sequence>
<gene>
    <name evidence="2" type="ORF">FisN_2Lh282</name>
</gene>
<accession>A0A1Z5KFG9</accession>
<protein>
    <submittedName>
        <fullName evidence="2">Uncharacterized protein</fullName>
    </submittedName>
</protein>
<proteinExistence type="predicted"/>
<feature type="transmembrane region" description="Helical" evidence="1">
    <location>
        <begin position="172"/>
        <end position="199"/>
    </location>
</feature>
<keyword evidence="3" id="KW-1185">Reference proteome</keyword>
<dbReference type="PANTHER" id="PTHR20951">
    <property type="entry name" value="C13ORF1 PROTEIN-RELATED"/>
    <property type="match status" value="1"/>
</dbReference>
<dbReference type="PANTHER" id="PTHR20951:SF2">
    <property type="entry name" value="SPRY DOMAIN-CONTAINING PROTEIN 7"/>
    <property type="match status" value="1"/>
</dbReference>
<keyword evidence="1" id="KW-0812">Transmembrane</keyword>
<evidence type="ECO:0000313" key="3">
    <source>
        <dbReference type="Proteomes" id="UP000198406"/>
    </source>
</evidence>
<evidence type="ECO:0000313" key="2">
    <source>
        <dbReference type="EMBL" id="GAX24999.1"/>
    </source>
</evidence>
<keyword evidence="1" id="KW-0472">Membrane</keyword>
<dbReference type="EMBL" id="BDSP01000218">
    <property type="protein sequence ID" value="GAX24999.1"/>
    <property type="molecule type" value="Genomic_DNA"/>
</dbReference>
<dbReference type="OrthoDB" id="40953at2759"/>
<name>A0A1Z5KFG9_FISSO</name>
<dbReference type="InParanoid" id="A0A1Z5KFG9"/>
<organism evidence="2 3">
    <name type="scientific">Fistulifera solaris</name>
    <name type="common">Oleaginous diatom</name>
    <dbReference type="NCBI Taxonomy" id="1519565"/>
    <lineage>
        <taxon>Eukaryota</taxon>
        <taxon>Sar</taxon>
        <taxon>Stramenopiles</taxon>
        <taxon>Ochrophyta</taxon>
        <taxon>Bacillariophyta</taxon>
        <taxon>Bacillariophyceae</taxon>
        <taxon>Bacillariophycidae</taxon>
        <taxon>Naviculales</taxon>
        <taxon>Naviculaceae</taxon>
        <taxon>Fistulifera</taxon>
    </lineage>
</organism>